<evidence type="ECO:0000256" key="1">
    <source>
        <dbReference type="ARBA" id="ARBA00004613"/>
    </source>
</evidence>
<dbReference type="EC" id="3.4.-.-" evidence="9"/>
<dbReference type="GO" id="GO:0016787">
    <property type="term" value="F:hydrolase activity"/>
    <property type="evidence" value="ECO:0007669"/>
    <property type="project" value="UniProtKB-KW"/>
</dbReference>
<keyword evidence="4 7" id="KW-0645">Protease</keyword>
<dbReference type="RefSeq" id="WP_317968733.1">
    <property type="nucleotide sequence ID" value="NZ_CP129118.1"/>
</dbReference>
<dbReference type="PANTHER" id="PTHR43806">
    <property type="entry name" value="PEPTIDASE S8"/>
    <property type="match status" value="1"/>
</dbReference>
<evidence type="ECO:0000256" key="6">
    <source>
        <dbReference type="ARBA" id="ARBA00022825"/>
    </source>
</evidence>
<comment type="similarity">
    <text evidence="2 7">Belongs to the peptidase S8 family.</text>
</comment>
<sequence length="469" mass="51189">MRKKCLGIVVFLLAIGLSFIGNVDVATASAESDRVIVKLVDEDGVESVESILLEDLTKYNEGRLSDKSSILYKVQDVEVMQPDFIRTIAVEKPTSSKATSWGTERIGVRNYKNSLATSKGTVIVATIDTGVDYTHPFLEGRITDGYDFVDNDTDPMDMHFHGTHVAGIIAETTPASVKIMPIRVLNEEGKGYDSDVANGIRYAVDNGARIINMSFAGEGFSFYLADAIDYALSKNVLVIVAAGNESANTNIYFPASDKRVIVVSATDKDDKVASFSNTGATIDVSAPGVDILSSVPGGQFKSLSGTSMAAPHVSGITAMLKLEQPILSRQGIERLLKKYVDDKGPVGWDSQYGEGIVNVVSLGADNVSTIVEKSPVSSPEFITLPEHRDVPLDKKWTIEFNRLLTEQDTIDIKVYMDVNELPIQVTPKDGKMEIIVSANQLYRPNTAYRLVIYSGKENKYEMHFMTGSK</sequence>
<comment type="subcellular location">
    <subcellularLocation>
        <location evidence="1">Secreted</location>
    </subcellularLocation>
</comment>
<protein>
    <submittedName>
        <fullName evidence="9">S8 family peptidase</fullName>
        <ecNumber evidence="9">3.4.-.-</ecNumber>
    </submittedName>
</protein>
<dbReference type="InterPro" id="IPR036852">
    <property type="entry name" value="Peptidase_S8/S53_dom_sf"/>
</dbReference>
<dbReference type="InterPro" id="IPR015500">
    <property type="entry name" value="Peptidase_S8_subtilisin-rel"/>
</dbReference>
<keyword evidence="6 7" id="KW-0720">Serine protease</keyword>
<dbReference type="EMBL" id="CP129118">
    <property type="protein sequence ID" value="WOV88056.1"/>
    <property type="molecule type" value="Genomic_DNA"/>
</dbReference>
<dbReference type="PRINTS" id="PR00723">
    <property type="entry name" value="SUBTILISIN"/>
</dbReference>
<dbReference type="Pfam" id="PF00082">
    <property type="entry name" value="Peptidase_S8"/>
    <property type="match status" value="1"/>
</dbReference>
<feature type="active site" description="Charge relay system" evidence="7">
    <location>
        <position position="128"/>
    </location>
</feature>
<feature type="active site" description="Charge relay system" evidence="7">
    <location>
        <position position="161"/>
    </location>
</feature>
<evidence type="ECO:0000313" key="10">
    <source>
        <dbReference type="Proteomes" id="UP001303902"/>
    </source>
</evidence>
<proteinExistence type="inferred from homology"/>
<dbReference type="InterPro" id="IPR023828">
    <property type="entry name" value="Peptidase_S8_Ser-AS"/>
</dbReference>
<dbReference type="PROSITE" id="PS00138">
    <property type="entry name" value="SUBTILASE_SER"/>
    <property type="match status" value="1"/>
</dbReference>
<name>A0ABZ0L666_9BACL</name>
<keyword evidence="5 7" id="KW-0378">Hydrolase</keyword>
<dbReference type="Proteomes" id="UP001303902">
    <property type="component" value="Chromosome"/>
</dbReference>
<dbReference type="PROSITE" id="PS51892">
    <property type="entry name" value="SUBTILASE"/>
    <property type="match status" value="1"/>
</dbReference>
<dbReference type="InterPro" id="IPR000209">
    <property type="entry name" value="Peptidase_S8/S53_dom"/>
</dbReference>
<dbReference type="CDD" id="cd07484">
    <property type="entry name" value="Peptidases_S8_Thermitase_like"/>
    <property type="match status" value="1"/>
</dbReference>
<keyword evidence="10" id="KW-1185">Reference proteome</keyword>
<feature type="domain" description="Peptidase S8/S53" evidence="8">
    <location>
        <begin position="121"/>
        <end position="355"/>
    </location>
</feature>
<evidence type="ECO:0000256" key="4">
    <source>
        <dbReference type="ARBA" id="ARBA00022670"/>
    </source>
</evidence>
<evidence type="ECO:0000256" key="2">
    <source>
        <dbReference type="ARBA" id="ARBA00011073"/>
    </source>
</evidence>
<evidence type="ECO:0000259" key="8">
    <source>
        <dbReference type="Pfam" id="PF00082"/>
    </source>
</evidence>
<evidence type="ECO:0000313" key="9">
    <source>
        <dbReference type="EMBL" id="WOV88056.1"/>
    </source>
</evidence>
<keyword evidence="3" id="KW-0964">Secreted</keyword>
<dbReference type="InterPro" id="IPR034084">
    <property type="entry name" value="Thermitase-like_dom"/>
</dbReference>
<dbReference type="Gene3D" id="3.40.50.200">
    <property type="entry name" value="Peptidase S8/S53 domain"/>
    <property type="match status" value="1"/>
</dbReference>
<dbReference type="PANTHER" id="PTHR43806:SF11">
    <property type="entry name" value="CEREVISIN-RELATED"/>
    <property type="match status" value="1"/>
</dbReference>
<evidence type="ECO:0000256" key="7">
    <source>
        <dbReference type="PROSITE-ProRule" id="PRU01240"/>
    </source>
</evidence>
<feature type="active site" description="Charge relay system" evidence="7">
    <location>
        <position position="307"/>
    </location>
</feature>
<organism evidence="9 10">
    <name type="scientific">Sporosarcina oncorhynchi</name>
    <dbReference type="NCBI Taxonomy" id="3056444"/>
    <lineage>
        <taxon>Bacteria</taxon>
        <taxon>Bacillati</taxon>
        <taxon>Bacillota</taxon>
        <taxon>Bacilli</taxon>
        <taxon>Bacillales</taxon>
        <taxon>Caryophanaceae</taxon>
        <taxon>Sporosarcina</taxon>
    </lineage>
</organism>
<dbReference type="SUPFAM" id="SSF52743">
    <property type="entry name" value="Subtilisin-like"/>
    <property type="match status" value="1"/>
</dbReference>
<reference evidence="9 10" key="1">
    <citation type="submission" date="2023-06" db="EMBL/GenBank/DDBJ databases">
        <title>Sporosarcina sp. nov., isolated from Korean tranditional fermented seafood 'Jeotgal'.</title>
        <authorList>
            <person name="Yang A.I."/>
            <person name="Shin N.-R."/>
        </authorList>
    </citation>
    <scope>NUCLEOTIDE SEQUENCE [LARGE SCALE GENOMIC DNA]</scope>
    <source>
        <strain evidence="9 10">T2O-4</strain>
    </source>
</reference>
<dbReference type="InterPro" id="IPR050131">
    <property type="entry name" value="Peptidase_S8_subtilisin-like"/>
</dbReference>
<evidence type="ECO:0000256" key="5">
    <source>
        <dbReference type="ARBA" id="ARBA00022801"/>
    </source>
</evidence>
<gene>
    <name evidence="9" type="ORF">QWT69_02735</name>
</gene>
<evidence type="ECO:0000256" key="3">
    <source>
        <dbReference type="ARBA" id="ARBA00022525"/>
    </source>
</evidence>
<accession>A0ABZ0L666</accession>